<protein>
    <submittedName>
        <fullName evidence="1">Uncharacterized protein</fullName>
    </submittedName>
</protein>
<dbReference type="HOGENOM" id="CLU_725442_0_0_9"/>
<gene>
    <name evidence="1" type="ORF">SPB_1942</name>
</gene>
<proteinExistence type="predicted"/>
<evidence type="ECO:0000313" key="2">
    <source>
        <dbReference type="Proteomes" id="UP000003732"/>
    </source>
</evidence>
<dbReference type="EMBL" id="AEUT02000001">
    <property type="protein sequence ID" value="EGE54886.1"/>
    <property type="molecule type" value="Genomic_DNA"/>
</dbReference>
<evidence type="ECO:0000313" key="1">
    <source>
        <dbReference type="EMBL" id="EGE54886.1"/>
    </source>
</evidence>
<organism evidence="1 2">
    <name type="scientific">Streptococcus parauberis NCFD 2020</name>
    <dbReference type="NCBI Taxonomy" id="873447"/>
    <lineage>
        <taxon>Bacteria</taxon>
        <taxon>Bacillati</taxon>
        <taxon>Bacillota</taxon>
        <taxon>Bacilli</taxon>
        <taxon>Lactobacillales</taxon>
        <taxon>Streptococcaceae</taxon>
        <taxon>Streptococcus</taxon>
    </lineage>
</organism>
<dbReference type="Proteomes" id="UP000003732">
    <property type="component" value="Unassembled WGS sequence"/>
</dbReference>
<name>F1Z0U8_9STRE</name>
<dbReference type="AlphaFoldDB" id="F1Z0U8"/>
<accession>F1Z0U8</accession>
<reference evidence="1 2" key="1">
    <citation type="submission" date="2011-02" db="EMBL/GenBank/DDBJ databases">
        <authorList>
            <person name="Stanhope M.J."/>
            <person name="Durkin A.S."/>
            <person name="Hostetler J."/>
            <person name="Kim M."/>
            <person name="Radune D."/>
            <person name="Singh I."/>
            <person name="Town C.D."/>
        </authorList>
    </citation>
    <scope>NUCLEOTIDE SEQUENCE [LARGE SCALE GENOMIC DNA]</scope>
    <source>
        <strain evidence="1 2">NCFD 2020</strain>
    </source>
</reference>
<sequence length="381" mass="44780">MGKDIQQVNGNSKNNHNNLNLNEILKNTSLSKNLNNFSKISSQFVNTSLYTELQRQNMIHGKMLKNNYINIIDTSNIKNTALLYNKNLLNHNNTNLFNIPKNFYKNNIPKNSINIDSKIIKQLNIPKLKFETQKIINSNIFENTIKTLHKIDIKKIIEELDLINKSKIPICLEYDIYLPLQILKEIPITSEFNSQEEADDYLSHLLEYLESINFTVYDSIPETEETKNEVAQIKTLYEFNYKKLIILFCFERIEHCMHQLRFSYTTKTIKNRTTQMKSVQEYMKILTETTNDDLKEILNQILKLKEKDPKKYLKFNIYRDFSEDPLVATSIDNGYIPLNRNLFMNGHVEDEKITDLLVKKAILAYGFFLTLNQLRIEKGNL</sequence>
<dbReference type="RefSeq" id="WP_003105689.1">
    <property type="nucleotide sequence ID" value="NZ_AEUT02000001.1"/>
</dbReference>
<comment type="caution">
    <text evidence="1">The sequence shown here is derived from an EMBL/GenBank/DDBJ whole genome shotgun (WGS) entry which is preliminary data.</text>
</comment>
<dbReference type="GeneID" id="61421542"/>